<dbReference type="Proteomes" id="UP000276128">
    <property type="component" value="Unassembled WGS sequence"/>
</dbReference>
<dbReference type="CDD" id="cd06170">
    <property type="entry name" value="LuxR_C_like"/>
    <property type="match status" value="1"/>
</dbReference>
<reference evidence="6 7" key="1">
    <citation type="submission" date="2018-12" db="EMBL/GenBank/DDBJ databases">
        <title>Bacillus ochoae sp. nov., Paenibacillus whitsoniae sp. nov., Paenibacillus spiritus sp. nov. Isolated from the Mars Exploration Rover during spacecraft assembly.</title>
        <authorList>
            <person name="Seuylemezian A."/>
            <person name="Vaishampayan P."/>
        </authorList>
    </citation>
    <scope>NUCLEOTIDE SEQUENCE [LARGE SCALE GENOMIC DNA]</scope>
    <source>
        <strain evidence="6 7">MER 54</strain>
    </source>
</reference>
<dbReference type="PROSITE" id="PS50011">
    <property type="entry name" value="PROTEIN_KINASE_DOM"/>
    <property type="match status" value="1"/>
</dbReference>
<dbReference type="InterPro" id="IPR036388">
    <property type="entry name" value="WH-like_DNA-bd_sf"/>
</dbReference>
<evidence type="ECO:0000259" key="5">
    <source>
        <dbReference type="PROSITE" id="PS50043"/>
    </source>
</evidence>
<gene>
    <name evidence="6" type="ORF">EJQ19_20455</name>
</gene>
<evidence type="ECO:0000256" key="3">
    <source>
        <dbReference type="SAM" id="MobiDB-lite"/>
    </source>
</evidence>
<proteinExistence type="predicted"/>
<dbReference type="InterPro" id="IPR053159">
    <property type="entry name" value="Hybrid_Histidine_Kinase"/>
</dbReference>
<dbReference type="PRINTS" id="PR00038">
    <property type="entry name" value="HTHLUXR"/>
</dbReference>
<dbReference type="InterPro" id="IPR011009">
    <property type="entry name" value="Kinase-like_dom_sf"/>
</dbReference>
<feature type="domain" description="Protein kinase" evidence="4">
    <location>
        <begin position="1"/>
        <end position="181"/>
    </location>
</feature>
<feature type="compositionally biased region" description="Basic and acidic residues" evidence="3">
    <location>
        <begin position="1186"/>
        <end position="1197"/>
    </location>
</feature>
<dbReference type="PANTHER" id="PTHR43642">
    <property type="entry name" value="HYBRID SIGNAL TRANSDUCTION HISTIDINE KINASE G"/>
    <property type="match status" value="1"/>
</dbReference>
<dbReference type="GO" id="GO:0004672">
    <property type="term" value="F:protein kinase activity"/>
    <property type="evidence" value="ECO:0007669"/>
    <property type="project" value="InterPro"/>
</dbReference>
<keyword evidence="7" id="KW-1185">Reference proteome</keyword>
<dbReference type="EMBL" id="RXHU01000064">
    <property type="protein sequence ID" value="RTE07819.1"/>
    <property type="molecule type" value="Genomic_DNA"/>
</dbReference>
<dbReference type="Pfam" id="PF00196">
    <property type="entry name" value="GerE"/>
    <property type="match status" value="1"/>
</dbReference>
<dbReference type="SMART" id="SM00220">
    <property type="entry name" value="S_TKc"/>
    <property type="match status" value="1"/>
</dbReference>
<dbReference type="InterPro" id="IPR027417">
    <property type="entry name" value="P-loop_NTPase"/>
</dbReference>
<feature type="region of interest" description="Disordered" evidence="3">
    <location>
        <begin position="1179"/>
        <end position="1207"/>
    </location>
</feature>
<comment type="caution">
    <text evidence="6">The sequence shown here is derived from an EMBL/GenBank/DDBJ whole genome shotgun (WGS) entry which is preliminary data.</text>
</comment>
<dbReference type="Gene3D" id="3.30.450.40">
    <property type="match status" value="1"/>
</dbReference>
<dbReference type="PANTHER" id="PTHR43642:SF1">
    <property type="entry name" value="HYBRID SIGNAL TRANSDUCTION HISTIDINE KINASE G"/>
    <property type="match status" value="1"/>
</dbReference>
<dbReference type="PROSITE" id="PS50043">
    <property type="entry name" value="HTH_LUXR_2"/>
    <property type="match status" value="1"/>
</dbReference>
<dbReference type="Gene3D" id="1.10.510.10">
    <property type="entry name" value="Transferase(Phosphotransferase) domain 1"/>
    <property type="match status" value="1"/>
</dbReference>
<dbReference type="InterPro" id="IPR000719">
    <property type="entry name" value="Prot_kinase_dom"/>
</dbReference>
<dbReference type="Gene3D" id="3.40.50.300">
    <property type="entry name" value="P-loop containing nucleotide triphosphate hydrolases"/>
    <property type="match status" value="1"/>
</dbReference>
<dbReference type="Pfam" id="PF00069">
    <property type="entry name" value="Pkinase"/>
    <property type="match status" value="1"/>
</dbReference>
<dbReference type="Gene3D" id="1.10.10.10">
    <property type="entry name" value="Winged helix-like DNA-binding domain superfamily/Winged helix DNA-binding domain"/>
    <property type="match status" value="1"/>
</dbReference>
<protein>
    <submittedName>
        <fullName evidence="6">GAF domain-containing protein</fullName>
    </submittedName>
</protein>
<organism evidence="6 7">
    <name type="scientific">Paenibacillus whitsoniae</name>
    <dbReference type="NCBI Taxonomy" id="2496558"/>
    <lineage>
        <taxon>Bacteria</taxon>
        <taxon>Bacillati</taxon>
        <taxon>Bacillota</taxon>
        <taxon>Bacilli</taxon>
        <taxon>Bacillales</taxon>
        <taxon>Paenibacillaceae</taxon>
        <taxon>Paenibacillus</taxon>
    </lineage>
</organism>
<dbReference type="InterPro" id="IPR041664">
    <property type="entry name" value="AAA_16"/>
</dbReference>
<dbReference type="GO" id="GO:0005524">
    <property type="term" value="F:ATP binding"/>
    <property type="evidence" value="ECO:0007669"/>
    <property type="project" value="InterPro"/>
</dbReference>
<dbReference type="SUPFAM" id="SSF55781">
    <property type="entry name" value="GAF domain-like"/>
    <property type="match status" value="1"/>
</dbReference>
<name>A0A430J9W0_9BACL</name>
<dbReference type="InterPro" id="IPR029016">
    <property type="entry name" value="GAF-like_dom_sf"/>
</dbReference>
<evidence type="ECO:0000256" key="1">
    <source>
        <dbReference type="ARBA" id="ARBA00023015"/>
    </source>
</evidence>
<evidence type="ECO:0000256" key="2">
    <source>
        <dbReference type="ARBA" id="ARBA00023163"/>
    </source>
</evidence>
<dbReference type="InterPro" id="IPR003018">
    <property type="entry name" value="GAF"/>
</dbReference>
<dbReference type="SUPFAM" id="SSF56112">
    <property type="entry name" value="Protein kinase-like (PK-like)"/>
    <property type="match status" value="1"/>
</dbReference>
<dbReference type="SUPFAM" id="SSF52540">
    <property type="entry name" value="P-loop containing nucleoside triphosphate hydrolases"/>
    <property type="match status" value="1"/>
</dbReference>
<dbReference type="Pfam" id="PF13191">
    <property type="entry name" value="AAA_16"/>
    <property type="match status" value="1"/>
</dbReference>
<feature type="domain" description="HTH luxR-type" evidence="5">
    <location>
        <begin position="1400"/>
        <end position="1465"/>
    </location>
</feature>
<keyword evidence="1" id="KW-0805">Transcription regulation</keyword>
<evidence type="ECO:0000313" key="7">
    <source>
        <dbReference type="Proteomes" id="UP000276128"/>
    </source>
</evidence>
<dbReference type="GO" id="GO:0045892">
    <property type="term" value="P:negative regulation of DNA-templated transcription"/>
    <property type="evidence" value="ECO:0007669"/>
    <property type="project" value="UniProtKB-ARBA"/>
</dbReference>
<dbReference type="InterPro" id="IPR000792">
    <property type="entry name" value="Tscrpt_reg_LuxR_C"/>
</dbReference>
<evidence type="ECO:0000259" key="4">
    <source>
        <dbReference type="PROSITE" id="PS50011"/>
    </source>
</evidence>
<dbReference type="SMART" id="SM00421">
    <property type="entry name" value="HTH_LUXR"/>
    <property type="match status" value="1"/>
</dbReference>
<keyword evidence="2" id="KW-0804">Transcription</keyword>
<accession>A0A430J9W0</accession>
<feature type="region of interest" description="Disordered" evidence="3">
    <location>
        <begin position="64"/>
        <end position="92"/>
    </location>
</feature>
<dbReference type="OrthoDB" id="9801841at2"/>
<dbReference type="Pfam" id="PF01590">
    <property type="entry name" value="GAF"/>
    <property type="match status" value="1"/>
</dbReference>
<dbReference type="RefSeq" id="WP_126143101.1">
    <property type="nucleotide sequence ID" value="NZ_RXHU01000064.1"/>
</dbReference>
<sequence length="1472" mass="164992">MSMERVKGSSLRDCLQDGQLRLPDLIRIAIQLTEHLEALHVENLVSGRLCPETIGVEPDTLQVQDVPGRKKATPELHPSYMSPEQSGRMNRGVDGRSDLYSLGLILYEMLTGKLPYAAEHLVGWTHAHLAVAPVHPQTYRPELPEPLCKIVLRLLEKEPERRYQSASGLRADLARCLEQWSRTGGIEDFELGREDARGTFQIQEHLYGREKETAELLDAFGCACLGSNELVLISGPPGIGKTALVDSTLRTIAVGKAYWISGKCEQYQHNTPYGVMIAAFGQLVSQLLTEPPEVLARLRDRFLQAAGNAASVVMEVLPELKMAIGTLPPAEKLAPAEAGRRLEHAIRCFIQSVAKERPLVLFLDDLQWSDQASMQLLRALLTDPSSQNLLVIGAYRDMEADPRALLGSFHDFEASHGITSRSLRLSPLDIEAFHRMVADALQLERQAVIALAEALFAKSAGNPFYFKQLFQEMRDREWLMFQGTDGSWRWRLEGLEELPGVEQVVDYLVHKIKSLPEATRHLLMLASCLGSRPKLEDLSLLTGETPALAAIQLAPAVQEGLLLTVKRSGGDIEAYRFYHDRIQQAAYSLLDGDLRSRSLLALGRAIYERANAAERWDRLYDLADFYNAGSGYIHVPEEKARRTEMNLLAGDKAKEASAYVSAVHYYRCALEGIDPVSARREEYFRLQVSLAECEYLSGNFETADHLCRGLLVEAKRFEDRAQVYRIQMNQLSSSGKYGEAISLGLRGLKEVGIHIPEHPNTLRILREMLTATWRIRKRIDKLHLLPDVEDSKVKAAMELMFALVAPTFFINKPVYAVLTSYFVSLSLQHGISRYAPTFYVAFGILLGAALQQYRMGYDIGKAAVSLADAQHNPSVQCQAYTMFGGVLCQWVGQVEEGDPYLEKALKLGLQSGDHMYASYAIGAHINAAYVRESMASMLELNKSYLAPLEITKDDLVTKNVYLFIQLAKTLQGLTGDVFQLHDGFFEDEEKFLASVEQDDGKAITLFQFYTYKMQICYLFGRYSEALHYAELAAPYRINSMHSPHAPQFGFYTALSVCGAWTELSPKARRRWWKQAKGYAKHLRRLAADGPDHHASRSWLVEAEMYKIRGKHALAADLYESAIHMAKQKGASEQEAIGNELASRFYREQGKKKIADLYRKDAVHCYRQWGAIAKAEHLASGAQGEVPRTEALDGRPSRALEPPSDTEAAPRLLGQEIDLFTLMKASQTIADGLELDQLFRQMMQLILETSGAQRAYLLVEWNGKLTKGAELSPTSFACYPPGTAYESKELPLSIIQWVERTKESMHYCGDTGESQFFHDAYWVDRPCLSVLAMPILVKEALCGILYVESQLTAHVFQPPGSKVLDVLASQAVYVYKLLYPFGESAEGEQAMAPDHLQRERNRNLIEPLTDREMEILNLMATGMTNREIALKLGLAVGTTKVHVHNILGKMNVNRRTKAIAQAKELQLLNDHNR</sequence>
<dbReference type="GO" id="GO:0003677">
    <property type="term" value="F:DNA binding"/>
    <property type="evidence" value="ECO:0007669"/>
    <property type="project" value="InterPro"/>
</dbReference>
<dbReference type="InterPro" id="IPR016032">
    <property type="entry name" value="Sig_transdc_resp-reg_C-effctor"/>
</dbReference>
<evidence type="ECO:0000313" key="6">
    <source>
        <dbReference type="EMBL" id="RTE07819.1"/>
    </source>
</evidence>
<dbReference type="SUPFAM" id="SSF46894">
    <property type="entry name" value="C-terminal effector domain of the bipartite response regulators"/>
    <property type="match status" value="1"/>
</dbReference>